<reference evidence="2" key="1">
    <citation type="submission" date="2017-05" db="UniProtKB">
        <authorList>
            <consortium name="EnsemblMetazoa"/>
        </authorList>
    </citation>
    <scope>IDENTIFICATION</scope>
</reference>
<proteinExistence type="predicted"/>
<dbReference type="InterPro" id="IPR036056">
    <property type="entry name" value="Fibrinogen-like_C"/>
</dbReference>
<dbReference type="SUPFAM" id="SSF56496">
    <property type="entry name" value="Fibrinogen C-terminal domain-like"/>
    <property type="match status" value="1"/>
</dbReference>
<organism evidence="2">
    <name type="scientific">Amphimedon queenslandica</name>
    <name type="common">Sponge</name>
    <dbReference type="NCBI Taxonomy" id="400682"/>
    <lineage>
        <taxon>Eukaryota</taxon>
        <taxon>Metazoa</taxon>
        <taxon>Porifera</taxon>
        <taxon>Demospongiae</taxon>
        <taxon>Heteroscleromorpha</taxon>
        <taxon>Haplosclerida</taxon>
        <taxon>Niphatidae</taxon>
        <taxon>Amphimedon</taxon>
    </lineage>
</organism>
<protein>
    <recommendedName>
        <fullName evidence="3">Fibrinogen C-terminal domain-containing protein</fullName>
    </recommendedName>
</protein>
<evidence type="ECO:0000313" key="2">
    <source>
        <dbReference type="EnsemblMetazoa" id="Aqu2.1.03911_001"/>
    </source>
</evidence>
<dbReference type="OrthoDB" id="5971203at2759"/>
<dbReference type="EnsemblMetazoa" id="Aqu2.1.03911_001">
    <property type="protein sequence ID" value="Aqu2.1.03911_001"/>
    <property type="gene ID" value="Aqu2.1.03911"/>
</dbReference>
<keyword evidence="1" id="KW-0812">Transmembrane</keyword>
<dbReference type="AlphaFoldDB" id="A0A1X7SPC4"/>
<dbReference type="InParanoid" id="A0A1X7SPC4"/>
<keyword evidence="1" id="KW-1133">Transmembrane helix</keyword>
<evidence type="ECO:0000256" key="1">
    <source>
        <dbReference type="SAM" id="Phobius"/>
    </source>
</evidence>
<name>A0A1X7SPC4_AMPQE</name>
<sequence length="340" mass="37937">LPISNQKPSSQSAQLYAAPYEVFNKESDNARSAPKVSTATCQQQTTWCSTIEKVSLFVLLILILIFLVSILAVVSSKNGTSGIYTASCRDINRIPNSPSGYYYLNTDKTVYCNMEELCGEEGGWTRLGYLNMSDPTQDCPSDFEAETYHINHNDIRTCRKTKDSWGCSSLTLSTYGISYTQICGRVIGYQKGETDAFVNHHNVIDSHYLDGVSITRGSEPREHVWSFISGKGSTTSSESDCPCNNGSALQVPAFIKDHYYCESGNNDGTQINNSKFYPDPLWDGQDCPSVESPCCTSEDLPWFHRVYDASSSSDIELRVCRSGDRNNEDVLIELYEIYIK</sequence>
<feature type="transmembrane region" description="Helical" evidence="1">
    <location>
        <begin position="54"/>
        <end position="74"/>
    </location>
</feature>
<accession>A0A1X7SPC4</accession>
<keyword evidence="1" id="KW-0472">Membrane</keyword>
<evidence type="ECO:0008006" key="3">
    <source>
        <dbReference type="Google" id="ProtNLM"/>
    </source>
</evidence>